<dbReference type="STRING" id="62062.ENSHHUP00000013988"/>
<name>A0A4W5K9T1_9TELE</name>
<keyword evidence="2" id="KW-1185">Reference proteome</keyword>
<reference evidence="2" key="1">
    <citation type="submission" date="2018-06" db="EMBL/GenBank/DDBJ databases">
        <title>Genome assembly of Danube salmon.</title>
        <authorList>
            <person name="Macqueen D.J."/>
            <person name="Gundappa M.K."/>
        </authorList>
    </citation>
    <scope>NUCLEOTIDE SEQUENCE [LARGE SCALE GENOMIC DNA]</scope>
</reference>
<proteinExistence type="predicted"/>
<evidence type="ECO:0000313" key="2">
    <source>
        <dbReference type="Proteomes" id="UP000314982"/>
    </source>
</evidence>
<organism evidence="1 2">
    <name type="scientific">Hucho hucho</name>
    <name type="common">huchen</name>
    <dbReference type="NCBI Taxonomy" id="62062"/>
    <lineage>
        <taxon>Eukaryota</taxon>
        <taxon>Metazoa</taxon>
        <taxon>Chordata</taxon>
        <taxon>Craniata</taxon>
        <taxon>Vertebrata</taxon>
        <taxon>Euteleostomi</taxon>
        <taxon>Actinopterygii</taxon>
        <taxon>Neopterygii</taxon>
        <taxon>Teleostei</taxon>
        <taxon>Protacanthopterygii</taxon>
        <taxon>Salmoniformes</taxon>
        <taxon>Salmonidae</taxon>
        <taxon>Salmoninae</taxon>
        <taxon>Hucho</taxon>
    </lineage>
</organism>
<reference evidence="1" key="3">
    <citation type="submission" date="2025-09" db="UniProtKB">
        <authorList>
            <consortium name="Ensembl"/>
        </authorList>
    </citation>
    <scope>IDENTIFICATION</scope>
</reference>
<accession>A0A4W5K9T1</accession>
<reference evidence="1" key="2">
    <citation type="submission" date="2025-08" db="UniProtKB">
        <authorList>
            <consortium name="Ensembl"/>
        </authorList>
    </citation>
    <scope>IDENTIFICATION</scope>
</reference>
<dbReference type="Proteomes" id="UP000314982">
    <property type="component" value="Unassembled WGS sequence"/>
</dbReference>
<dbReference type="Ensembl" id="ENSHHUT00000014454.1">
    <property type="protein sequence ID" value="ENSHHUP00000013988.1"/>
    <property type="gene ID" value="ENSHHUG00000008646.1"/>
</dbReference>
<evidence type="ECO:0000313" key="1">
    <source>
        <dbReference type="Ensembl" id="ENSHHUP00000013988.1"/>
    </source>
</evidence>
<dbReference type="AlphaFoldDB" id="A0A4W5K9T1"/>
<protein>
    <submittedName>
        <fullName evidence="1">Uncharacterized protein</fullName>
    </submittedName>
</protein>
<sequence length="90" mass="10500">MAQAERTPSFLHLPVWEKTSCFGYLRVLFFALFHIAQANKQAFIQSDTILEVLHFGEGGLLQVRHCFLTLLLATRDRHMILPIFIYFTFI</sequence>